<accession>A0ABT0BRF4</accession>
<dbReference type="InterPro" id="IPR037069">
    <property type="entry name" value="AcylCoA_DH/ox_N_sf"/>
</dbReference>
<name>A0ABT0BRF4_9SPHN</name>
<dbReference type="Proteomes" id="UP001202281">
    <property type="component" value="Unassembled WGS sequence"/>
</dbReference>
<keyword evidence="5" id="KW-0560">Oxidoreductase</keyword>
<proteinExistence type="inferred from homology"/>
<feature type="domain" description="Acetyl-CoA dehydrogenase-like C-terminal" evidence="8">
    <location>
        <begin position="478"/>
        <end position="601"/>
    </location>
</feature>
<dbReference type="InterPro" id="IPR046373">
    <property type="entry name" value="Acyl-CoA_Oxase/DH_mid-dom_sf"/>
</dbReference>
<dbReference type="RefSeq" id="WP_243921513.1">
    <property type="nucleotide sequence ID" value="NZ_JALHLG010000016.1"/>
</dbReference>
<dbReference type="InterPro" id="IPR009075">
    <property type="entry name" value="AcylCo_DH/oxidase_C"/>
</dbReference>
<dbReference type="InterPro" id="IPR052166">
    <property type="entry name" value="Diverse_Acyl-CoA_DH"/>
</dbReference>
<comment type="caution">
    <text evidence="9">The sequence shown here is derived from an EMBL/GenBank/DDBJ whole genome shotgun (WGS) entry which is preliminary data.</text>
</comment>
<keyword evidence="4 5" id="KW-0274">FAD</keyword>
<evidence type="ECO:0000256" key="4">
    <source>
        <dbReference type="ARBA" id="ARBA00022827"/>
    </source>
</evidence>
<dbReference type="PANTHER" id="PTHR42803">
    <property type="entry name" value="ACYL-COA DEHYDROGENASE"/>
    <property type="match status" value="1"/>
</dbReference>
<dbReference type="Gene3D" id="1.20.140.10">
    <property type="entry name" value="Butyryl-CoA Dehydrogenase, subunit A, domain 3"/>
    <property type="match status" value="1"/>
</dbReference>
<feature type="domain" description="Acyl-CoA oxidase/dehydrogenase middle" evidence="7">
    <location>
        <begin position="162"/>
        <end position="266"/>
    </location>
</feature>
<evidence type="ECO:0000259" key="8">
    <source>
        <dbReference type="Pfam" id="PF12806"/>
    </source>
</evidence>
<dbReference type="Gene3D" id="2.40.110.10">
    <property type="entry name" value="Butyryl-CoA Dehydrogenase, subunit A, domain 2"/>
    <property type="match status" value="1"/>
</dbReference>
<keyword evidence="3 5" id="KW-0285">Flavoprotein</keyword>
<evidence type="ECO:0000259" key="6">
    <source>
        <dbReference type="Pfam" id="PF00441"/>
    </source>
</evidence>
<dbReference type="EMBL" id="JALHLG010000016">
    <property type="protein sequence ID" value="MCJ2187637.1"/>
    <property type="molecule type" value="Genomic_DNA"/>
</dbReference>
<dbReference type="InterPro" id="IPR009100">
    <property type="entry name" value="AcylCoA_DH/oxidase_NM_dom_sf"/>
</dbReference>
<evidence type="ECO:0000256" key="1">
    <source>
        <dbReference type="ARBA" id="ARBA00001974"/>
    </source>
</evidence>
<dbReference type="InterPro" id="IPR025878">
    <property type="entry name" value="Acyl-CoA_dh-like_C_dom"/>
</dbReference>
<comment type="similarity">
    <text evidence="2 5">Belongs to the acyl-CoA dehydrogenase family.</text>
</comment>
<gene>
    <name evidence="9" type="ORF">MTR66_12525</name>
</gene>
<dbReference type="Pfam" id="PF12806">
    <property type="entry name" value="Acyl-CoA_dh_C"/>
    <property type="match status" value="1"/>
</dbReference>
<keyword evidence="10" id="KW-1185">Reference proteome</keyword>
<evidence type="ECO:0000259" key="7">
    <source>
        <dbReference type="Pfam" id="PF02770"/>
    </source>
</evidence>
<comment type="cofactor">
    <cofactor evidence="1 5">
        <name>FAD</name>
        <dbReference type="ChEBI" id="CHEBI:57692"/>
    </cofactor>
</comment>
<feature type="domain" description="Acyl-CoA dehydrogenase/oxidase C-terminal" evidence="6">
    <location>
        <begin position="294"/>
        <end position="460"/>
    </location>
</feature>
<reference evidence="9 10" key="1">
    <citation type="submission" date="2022-04" db="EMBL/GenBank/DDBJ databases">
        <title>Identification of a novel bacterium isolated from mangrove sediments.</title>
        <authorList>
            <person name="Pan X."/>
        </authorList>
    </citation>
    <scope>NUCLEOTIDE SEQUENCE [LARGE SCALE GENOMIC DNA]</scope>
    <source>
        <strain evidence="9 10">B2638</strain>
    </source>
</reference>
<dbReference type="Pfam" id="PF00441">
    <property type="entry name" value="Acyl-CoA_dh_1"/>
    <property type="match status" value="1"/>
</dbReference>
<dbReference type="InterPro" id="IPR006091">
    <property type="entry name" value="Acyl-CoA_Oxase/DH_mid-dom"/>
</dbReference>
<evidence type="ECO:0000313" key="9">
    <source>
        <dbReference type="EMBL" id="MCJ2187637.1"/>
    </source>
</evidence>
<evidence type="ECO:0000313" key="10">
    <source>
        <dbReference type="Proteomes" id="UP001202281"/>
    </source>
</evidence>
<dbReference type="SUPFAM" id="SSF47203">
    <property type="entry name" value="Acyl-CoA dehydrogenase C-terminal domain-like"/>
    <property type="match status" value="1"/>
</dbReference>
<dbReference type="SUPFAM" id="SSF56645">
    <property type="entry name" value="Acyl-CoA dehydrogenase NM domain-like"/>
    <property type="match status" value="1"/>
</dbReference>
<evidence type="ECO:0000256" key="3">
    <source>
        <dbReference type="ARBA" id="ARBA00022630"/>
    </source>
</evidence>
<dbReference type="Gene3D" id="1.10.540.10">
    <property type="entry name" value="Acyl-CoA dehydrogenase/oxidase, N-terminal domain"/>
    <property type="match status" value="1"/>
</dbReference>
<dbReference type="InterPro" id="IPR036250">
    <property type="entry name" value="AcylCo_DH-like_C"/>
</dbReference>
<dbReference type="Pfam" id="PF02770">
    <property type="entry name" value="Acyl-CoA_dh_M"/>
    <property type="match status" value="1"/>
</dbReference>
<sequence length="611" mass="65176">MTDIINRTDLTFMLRDWLRIEDLFEGERFSAHSLETTEAMLDTAERIGSDLLAPALRAGDTDEPWQDENGQVHVHPKIREAARALAESGLFCAVFDEDKGGMQLPFLAYTAAMGILHSANCAAAGFVMLTVANARVIANAAPGPLFETFGAPEVAGETFGTMCLSEPHAGSSLGDITTRAVPAGTDDLGHRYRLRGSKMWISGADHDVTENIVHLVLAKIANEDGSLPEGSRGISLFVVPKILPGGERNDVAVAGLNHKLGQRCLPNAAFNLGEGFATPEGEAGAIGWRVGEPGQGLPLMFQMMNEARISVGVSSAMTAYRGYLIALAYARERQQGRPVGERGGRQVPIIAHADVRRMLMAQKAICEGAFALGLYAARLQDEETVAADADAKEAAGSLLGLLTPIVKSWPSEFGQTSLHYAIQVLGGSGYTRDFDVELLYRDNRLNPIHEGTTGIQGLDLVNRKIRRDGAATYRRLRERVEATLASASGHAVLDSSAQAVRSAWQAIDAAVDVLLGLPDDAAAAGHATAFLTAMGHAVIGWIWLDMAALASTVTATAQGEAARHHLSGKIKACRYFAQFELPQIDGWLAPLMAGSDAVAVMTPEEFLGEAG</sequence>
<evidence type="ECO:0000256" key="5">
    <source>
        <dbReference type="RuleBase" id="RU362125"/>
    </source>
</evidence>
<organism evidence="9 10">
    <name type="scientific">Novosphingobium beihaiensis</name>
    <dbReference type="NCBI Taxonomy" id="2930389"/>
    <lineage>
        <taxon>Bacteria</taxon>
        <taxon>Pseudomonadati</taxon>
        <taxon>Pseudomonadota</taxon>
        <taxon>Alphaproteobacteria</taxon>
        <taxon>Sphingomonadales</taxon>
        <taxon>Sphingomonadaceae</taxon>
        <taxon>Novosphingobium</taxon>
    </lineage>
</organism>
<dbReference type="PANTHER" id="PTHR42803:SF3">
    <property type="entry name" value="ACYL-COA DEHYDROGENASE-RELATED"/>
    <property type="match status" value="1"/>
</dbReference>
<protein>
    <submittedName>
        <fullName evidence="9">Acyl-CoA dehydrogenase</fullName>
    </submittedName>
</protein>
<evidence type="ECO:0000256" key="2">
    <source>
        <dbReference type="ARBA" id="ARBA00009347"/>
    </source>
</evidence>